<evidence type="ECO:0000256" key="14">
    <source>
        <dbReference type="ARBA" id="ARBA00023002"/>
    </source>
</evidence>
<feature type="domain" description="FAD-binding FR-type" evidence="28">
    <location>
        <begin position="214"/>
        <end position="318"/>
    </location>
</feature>
<comment type="catalytic activity">
    <reaction evidence="23">
        <text>2 Fe(III)-[cytochrome b5] + NADH = 2 Fe(II)-[cytochrome b5] + NAD(+) + H(+)</text>
        <dbReference type="Rhea" id="RHEA:46680"/>
        <dbReference type="Rhea" id="RHEA-COMP:10438"/>
        <dbReference type="Rhea" id="RHEA-COMP:10439"/>
        <dbReference type="ChEBI" id="CHEBI:15378"/>
        <dbReference type="ChEBI" id="CHEBI:29033"/>
        <dbReference type="ChEBI" id="CHEBI:29034"/>
        <dbReference type="ChEBI" id="CHEBI:57540"/>
        <dbReference type="ChEBI" id="CHEBI:57945"/>
        <dbReference type="EC" id="1.6.2.2"/>
    </reaction>
</comment>
<evidence type="ECO:0000256" key="8">
    <source>
        <dbReference type="ARBA" id="ARBA00022679"/>
    </source>
</evidence>
<dbReference type="PANTHER" id="PTHR19370:SF178">
    <property type="entry name" value="CYTOCHROME-B5 REDUCTASE"/>
    <property type="match status" value="1"/>
</dbReference>
<dbReference type="SUPFAM" id="SSF55856">
    <property type="entry name" value="Cytochrome b5-like heme/steroid binding domain"/>
    <property type="match status" value="1"/>
</dbReference>
<comment type="similarity">
    <text evidence="4">Belongs to the flavoprotein pyridine nucleotide cytochrome reductase family.</text>
</comment>
<dbReference type="Gene3D" id="3.10.120.10">
    <property type="entry name" value="Cytochrome b5-like heme/steroid binding domain"/>
    <property type="match status" value="1"/>
</dbReference>
<keyword evidence="7 25" id="KW-0285">Flavoprotein</keyword>
<dbReference type="InterPro" id="IPR018506">
    <property type="entry name" value="Cyt_B5_heme-BS"/>
</dbReference>
<evidence type="ECO:0000256" key="22">
    <source>
        <dbReference type="ARBA" id="ARBA00041901"/>
    </source>
</evidence>
<name>A0A0F0ID64_ASPPU</name>
<dbReference type="GO" id="GO:0016740">
    <property type="term" value="F:transferase activity"/>
    <property type="evidence" value="ECO:0007669"/>
    <property type="project" value="UniProtKB-KW"/>
</dbReference>
<keyword evidence="12 25" id="KW-0274">FAD</keyword>
<accession>A0A0F0ID64</accession>
<dbReference type="PANTHER" id="PTHR19370">
    <property type="entry name" value="NADH-CYTOCHROME B5 REDUCTASE"/>
    <property type="match status" value="1"/>
</dbReference>
<evidence type="ECO:0000256" key="12">
    <source>
        <dbReference type="ARBA" id="ARBA00022827"/>
    </source>
</evidence>
<dbReference type="InterPro" id="IPR017927">
    <property type="entry name" value="FAD-bd_FR_type"/>
</dbReference>
<keyword evidence="11" id="KW-1000">Mitochondrion outer membrane</keyword>
<evidence type="ECO:0000256" key="9">
    <source>
        <dbReference type="ARBA" id="ARBA00022692"/>
    </source>
</evidence>
<dbReference type="PRINTS" id="PR00406">
    <property type="entry name" value="CYTB5RDTASE"/>
</dbReference>
<feature type="binding site" evidence="25">
    <location>
        <position position="284"/>
    </location>
    <ligand>
        <name>FAD</name>
        <dbReference type="ChEBI" id="CHEBI:57692"/>
    </ligand>
</feature>
<evidence type="ECO:0000256" key="4">
    <source>
        <dbReference type="ARBA" id="ARBA00006105"/>
    </source>
</evidence>
<dbReference type="InterPro" id="IPR036400">
    <property type="entry name" value="Cyt_B5-like_heme/steroid_sf"/>
</dbReference>
<dbReference type="InterPro" id="IPR017938">
    <property type="entry name" value="Riboflavin_synthase-like_b-brl"/>
</dbReference>
<keyword evidence="8" id="KW-0808">Transferase</keyword>
<keyword evidence="15 26" id="KW-0408">Iron</keyword>
<dbReference type="SUPFAM" id="SSF63380">
    <property type="entry name" value="Riboflavin synthase domain-like"/>
    <property type="match status" value="1"/>
</dbReference>
<feature type="transmembrane region" description="Helical" evidence="26">
    <location>
        <begin position="156"/>
        <end position="178"/>
    </location>
</feature>
<dbReference type="FunFam" id="2.40.30.10:FF:000032">
    <property type="entry name" value="NADH-cytochrome b5 reductase"/>
    <property type="match status" value="1"/>
</dbReference>
<dbReference type="Gene3D" id="3.40.50.80">
    <property type="entry name" value="Nucleotide-binding domain of ferredoxin-NADP reductase (FNR) module"/>
    <property type="match status" value="1"/>
</dbReference>
<feature type="binding site" evidence="25">
    <location>
        <position position="293"/>
    </location>
    <ligand>
        <name>FAD</name>
        <dbReference type="ChEBI" id="CHEBI:57692"/>
    </ligand>
</feature>
<dbReference type="InterPro" id="IPR039261">
    <property type="entry name" value="FNR_nucleotide-bd"/>
</dbReference>
<comment type="similarity">
    <text evidence="26">Belongs to the cytochrome b5 family.</text>
</comment>
<evidence type="ECO:0000256" key="23">
    <source>
        <dbReference type="ARBA" id="ARBA00047682"/>
    </source>
</evidence>
<dbReference type="PRINTS" id="PR00371">
    <property type="entry name" value="FPNCR"/>
</dbReference>
<evidence type="ECO:0000313" key="29">
    <source>
        <dbReference type="EMBL" id="KJK65739.1"/>
    </source>
</evidence>
<dbReference type="Pfam" id="PF00175">
    <property type="entry name" value="NAD_binding_1"/>
    <property type="match status" value="1"/>
</dbReference>
<dbReference type="PROSITE" id="PS00191">
    <property type="entry name" value="CYTOCHROME_B5_1"/>
    <property type="match status" value="1"/>
</dbReference>
<keyword evidence="10 26" id="KW-0479">Metal-binding</keyword>
<dbReference type="STRING" id="1403190.A0A0F0ID64"/>
<evidence type="ECO:0000256" key="25">
    <source>
        <dbReference type="PIRSR" id="PIRSR601834-1"/>
    </source>
</evidence>
<proteinExistence type="inferred from homology"/>
<dbReference type="InterPro" id="IPR001199">
    <property type="entry name" value="Cyt_B5-like_heme/steroid-bd"/>
</dbReference>
<evidence type="ECO:0000256" key="6">
    <source>
        <dbReference type="ARBA" id="ARBA00022617"/>
    </source>
</evidence>
<evidence type="ECO:0000256" key="7">
    <source>
        <dbReference type="ARBA" id="ARBA00022630"/>
    </source>
</evidence>
<evidence type="ECO:0000256" key="3">
    <source>
        <dbReference type="ARBA" id="ARBA00005156"/>
    </source>
</evidence>
<evidence type="ECO:0000259" key="27">
    <source>
        <dbReference type="PROSITE" id="PS50255"/>
    </source>
</evidence>
<evidence type="ECO:0000256" key="16">
    <source>
        <dbReference type="ARBA" id="ARBA00023027"/>
    </source>
</evidence>
<feature type="binding site" evidence="25">
    <location>
        <position position="294"/>
    </location>
    <ligand>
        <name>FAD</name>
        <dbReference type="ChEBI" id="CHEBI:57692"/>
    </ligand>
</feature>
<evidence type="ECO:0000313" key="30">
    <source>
        <dbReference type="Proteomes" id="UP000033540"/>
    </source>
</evidence>
<evidence type="ECO:0000256" key="1">
    <source>
        <dbReference type="ARBA" id="ARBA00001974"/>
    </source>
</evidence>
<evidence type="ECO:0000256" key="11">
    <source>
        <dbReference type="ARBA" id="ARBA00022787"/>
    </source>
</evidence>
<protein>
    <recommendedName>
        <fullName evidence="21">NADH-cytochrome b5 reductase 1</fullName>
        <ecNumber evidence="5">1.6.2.2</ecNumber>
    </recommendedName>
    <alternativeName>
        <fullName evidence="22">Microsomal cytochrome b reductase</fullName>
    </alternativeName>
</protein>
<evidence type="ECO:0000259" key="28">
    <source>
        <dbReference type="PROSITE" id="PS51384"/>
    </source>
</evidence>
<evidence type="ECO:0000256" key="10">
    <source>
        <dbReference type="ARBA" id="ARBA00022723"/>
    </source>
</evidence>
<dbReference type="FunFam" id="3.40.50.80:FF:000019">
    <property type="entry name" value="NADH-cytochrome b5 reductase"/>
    <property type="match status" value="1"/>
</dbReference>
<dbReference type="Proteomes" id="UP000033540">
    <property type="component" value="Unassembled WGS sequence"/>
</dbReference>
<keyword evidence="16" id="KW-0520">NAD</keyword>
<dbReference type="SMART" id="SM01117">
    <property type="entry name" value="Cyt-b5"/>
    <property type="match status" value="1"/>
</dbReference>
<dbReference type="InterPro" id="IPR001834">
    <property type="entry name" value="CBR-like"/>
</dbReference>
<keyword evidence="17" id="KW-0496">Mitochondrion</keyword>
<evidence type="ECO:0000256" key="17">
    <source>
        <dbReference type="ARBA" id="ARBA00023128"/>
    </source>
</evidence>
<dbReference type="SUPFAM" id="SSF52343">
    <property type="entry name" value="Ferredoxin reductase-like, C-terminal NADP-linked domain"/>
    <property type="match status" value="1"/>
</dbReference>
<keyword evidence="14" id="KW-0560">Oxidoreductase</keyword>
<dbReference type="InterPro" id="IPR001709">
    <property type="entry name" value="Flavoprot_Pyr_Nucl_cyt_Rdtase"/>
</dbReference>
<evidence type="ECO:0000256" key="15">
    <source>
        <dbReference type="ARBA" id="ARBA00023004"/>
    </source>
</evidence>
<reference evidence="29 30" key="1">
    <citation type="submission" date="2015-02" db="EMBL/GenBank/DDBJ databases">
        <title>Draft genome sequence of Aspergillus parasiticus SU-1.</title>
        <authorList>
            <person name="Yu J."/>
            <person name="Fedorova N."/>
            <person name="Yin Y."/>
            <person name="Losada L."/>
            <person name="Zafar N."/>
            <person name="Taujale R."/>
            <person name="Ehrlich K.C."/>
            <person name="Bhatnagar D."/>
            <person name="Cleveland T.E."/>
            <person name="Bennett J.W."/>
            <person name="Nierman W.C."/>
        </authorList>
    </citation>
    <scope>NUCLEOTIDE SEQUENCE [LARGE SCALE GENOMIC DNA]</scope>
    <source>
        <strain evidence="30">ATCC 56775 / NRRL 5862 / SRRC 143 / SU-1</strain>
    </source>
</reference>
<keyword evidence="6 26" id="KW-0349">Heme</keyword>
<dbReference type="InterPro" id="IPR001433">
    <property type="entry name" value="OxRdtase_FAD/NAD-bd"/>
</dbReference>
<feature type="binding site" evidence="25">
    <location>
        <position position="335"/>
    </location>
    <ligand>
        <name>FAD</name>
        <dbReference type="ChEBI" id="CHEBI:57692"/>
    </ligand>
</feature>
<comment type="caution">
    <text evidence="29">The sequence shown here is derived from an EMBL/GenBank/DDBJ whole genome shotgun (WGS) entry which is preliminary data.</text>
</comment>
<dbReference type="GO" id="GO:0046872">
    <property type="term" value="F:metal ion binding"/>
    <property type="evidence" value="ECO:0007669"/>
    <property type="project" value="UniProtKB-UniRule"/>
</dbReference>
<evidence type="ECO:0000256" key="24">
    <source>
        <dbReference type="ARBA" id="ARBA00049138"/>
    </source>
</evidence>
<dbReference type="PROSITE" id="PS51384">
    <property type="entry name" value="FAD_FR"/>
    <property type="match status" value="1"/>
</dbReference>
<organism evidence="29 30">
    <name type="scientific">Aspergillus parasiticus (strain ATCC 56775 / NRRL 5862 / SRRC 143 / SU-1)</name>
    <dbReference type="NCBI Taxonomy" id="1403190"/>
    <lineage>
        <taxon>Eukaryota</taxon>
        <taxon>Fungi</taxon>
        <taxon>Dikarya</taxon>
        <taxon>Ascomycota</taxon>
        <taxon>Pezizomycotina</taxon>
        <taxon>Eurotiomycetes</taxon>
        <taxon>Eurotiomycetidae</taxon>
        <taxon>Eurotiales</taxon>
        <taxon>Aspergillaceae</taxon>
        <taxon>Aspergillus</taxon>
        <taxon>Aspergillus subgen. Circumdati</taxon>
    </lineage>
</organism>
<comment type="caution">
    <text evidence="26">Lacks conserved residue(s) required for the propagation of feature annotation.</text>
</comment>
<dbReference type="PROSITE" id="PS50255">
    <property type="entry name" value="CYTOCHROME_B5_2"/>
    <property type="match status" value="1"/>
</dbReference>
<keyword evidence="18 26" id="KW-0472">Membrane</keyword>
<feature type="transmembrane region" description="Helical" evidence="26">
    <location>
        <begin position="121"/>
        <end position="141"/>
    </location>
</feature>
<evidence type="ECO:0000256" key="20">
    <source>
        <dbReference type="ARBA" id="ARBA00038836"/>
    </source>
</evidence>
<dbReference type="OrthoDB" id="432685at2759"/>
<feature type="binding site" evidence="25">
    <location>
        <position position="267"/>
    </location>
    <ligand>
        <name>FAD</name>
        <dbReference type="ChEBI" id="CHEBI:57692"/>
    </ligand>
</feature>
<dbReference type="GO" id="GO:0005741">
    <property type="term" value="C:mitochondrial outer membrane"/>
    <property type="evidence" value="ECO:0007669"/>
    <property type="project" value="UniProtKB-SubCell"/>
</dbReference>
<dbReference type="GO" id="GO:0005783">
    <property type="term" value="C:endoplasmic reticulum"/>
    <property type="evidence" value="ECO:0007669"/>
    <property type="project" value="TreeGrafter"/>
</dbReference>
<dbReference type="PRINTS" id="PR00363">
    <property type="entry name" value="CYTOCHROMEB5"/>
</dbReference>
<gene>
    <name evidence="29" type="ORF">P875_00022178</name>
</gene>
<dbReference type="FunFam" id="3.10.120.10:FF:000002">
    <property type="entry name" value="Cytochrome b5 type B"/>
    <property type="match status" value="1"/>
</dbReference>
<comment type="catalytic activity">
    <reaction evidence="24">
        <text>2 Fe(3+)-[Dph3] + NADH = 2 Fe(2+)-[Dph3] + NAD(+) + H(+)</text>
        <dbReference type="Rhea" id="RHEA:71231"/>
        <dbReference type="Rhea" id="RHEA-COMP:18002"/>
        <dbReference type="Rhea" id="RHEA-COMP:18003"/>
        <dbReference type="ChEBI" id="CHEBI:15378"/>
        <dbReference type="ChEBI" id="CHEBI:29033"/>
        <dbReference type="ChEBI" id="CHEBI:29034"/>
        <dbReference type="ChEBI" id="CHEBI:57540"/>
        <dbReference type="ChEBI" id="CHEBI:57945"/>
        <dbReference type="ChEBI" id="CHEBI:83228"/>
    </reaction>
    <physiologicalReaction direction="left-to-right" evidence="24">
        <dbReference type="Rhea" id="RHEA:71232"/>
    </physiologicalReaction>
</comment>
<evidence type="ECO:0000256" key="13">
    <source>
        <dbReference type="ARBA" id="ARBA00022989"/>
    </source>
</evidence>
<dbReference type="AlphaFoldDB" id="A0A0F0ID64"/>
<comment type="cofactor">
    <cofactor evidence="1 25">
        <name>FAD</name>
        <dbReference type="ChEBI" id="CHEBI:57692"/>
    </cofactor>
</comment>
<dbReference type="EC" id="1.6.2.2" evidence="5"/>
<dbReference type="InterPro" id="IPR008333">
    <property type="entry name" value="Cbr1-like_FAD-bd_dom"/>
</dbReference>
<evidence type="ECO:0000256" key="19">
    <source>
        <dbReference type="ARBA" id="ARBA00037104"/>
    </source>
</evidence>
<keyword evidence="13 26" id="KW-1133">Transmembrane helix</keyword>
<evidence type="ECO:0000256" key="26">
    <source>
        <dbReference type="RuleBase" id="RU362121"/>
    </source>
</evidence>
<dbReference type="Pfam" id="PF00970">
    <property type="entry name" value="FAD_binding_6"/>
    <property type="match status" value="1"/>
</dbReference>
<evidence type="ECO:0000256" key="2">
    <source>
        <dbReference type="ARBA" id="ARBA00004572"/>
    </source>
</evidence>
<evidence type="ECO:0000256" key="5">
    <source>
        <dbReference type="ARBA" id="ARBA00012011"/>
    </source>
</evidence>
<sequence length="459" mass="51094">MSEIQDTSSLEIISKKEAAKHTTKKDLWVILHNQVYNVTPYIEDHPGGVSILLESAGQDCTEAFEDIGHSTDAREVLEKYLIGKVPDHERTETSVKTVPEVIPQDAQVIESQNINEKHIRTIVPTISAGLLLVTSLIWLGGRVTKGVPILQSSGGFWMGFGISSLASISMVIATGVWYNTLLRSKAKESFPTRIKPGISVAKRRSINSGVLNPRQFRSFPLIEKHQISPDTYRFVFGLPEPGSLLGLPTGQHVYIRHENAQGEMVSRSYTPVSTNRERGRMELVVKTYPNGFMSQYLANLVIGDKADFRGPGGKMKYTRYLTREIGMIAGGSGITPMFSIIKAVCTTEKDNTKISLLFANKTEEDILLRKELDEYAEKFPHKFKVWYIVDTPPPLWQYGTGRIDESLIKKRLPSPNGEDSKILLCGPPGMQKAMVNTLVGLGFRRPSAVAHVTDETFVF</sequence>
<feature type="binding site" evidence="25">
    <location>
        <position position="286"/>
    </location>
    <ligand>
        <name>FAD</name>
        <dbReference type="ChEBI" id="CHEBI:57692"/>
    </ligand>
</feature>
<comment type="subcellular location">
    <subcellularLocation>
        <location evidence="2">Mitochondrion outer membrane</location>
        <topology evidence="2">Single-pass membrane protein</topology>
    </subcellularLocation>
</comment>
<dbReference type="GO" id="GO:0020037">
    <property type="term" value="F:heme binding"/>
    <property type="evidence" value="ECO:0007669"/>
    <property type="project" value="UniProtKB-UniRule"/>
</dbReference>
<dbReference type="CDD" id="cd06183">
    <property type="entry name" value="cyt_b5_reduct_like"/>
    <property type="match status" value="1"/>
</dbReference>
<feature type="binding site" evidence="25">
    <location>
        <position position="269"/>
    </location>
    <ligand>
        <name>FAD</name>
        <dbReference type="ChEBI" id="CHEBI:57692"/>
    </ligand>
</feature>
<dbReference type="GO" id="GO:0090524">
    <property type="term" value="F:cytochrome-b5 reductase activity, acting on NADH"/>
    <property type="evidence" value="ECO:0007669"/>
    <property type="project" value="UniProtKB-EC"/>
</dbReference>
<keyword evidence="9 26" id="KW-0812">Transmembrane</keyword>
<comment type="function">
    <text evidence="19">NADH-dependent reductase for DPH3 and cytochrome b5. Required for the first step of diphthamide biosynthesis, a post-translational modification of histidine which occurs in elongation factor 2. DPH1 and DPH2 transfer a 3-amino-3-carboxypropyl (ACP) group from S-adenosyl-L-methionine (SAM) to a histidine residue, the reaction is assisted by a reduction system comprising DPH3 and a NADH-dependent reductase, predominantly CBR1. By reducing DPH3, also involved in the formation of the tRNA wobble base modification mcm5s 2U (5-methoxycarbonylmethyl-2-thiouridine), mediated by the elongator complex. The cytochrome b5/NADH cytochrome b5 reductase electron transfer system supports the catalytic activity of several sterol biosynthetic enzymes.</text>
</comment>
<feature type="domain" description="Cytochrome b5 heme-binding" evidence="27">
    <location>
        <begin position="10"/>
        <end position="86"/>
    </location>
</feature>
<comment type="subunit">
    <text evidence="20">Monomer. Component of the 2-(3-amino-3-carboxypropyl)histidine synthase complex composed of DPH1, DPH2, DPH3 and a NADH-dependent reductase, predominantly CBR1.</text>
</comment>
<evidence type="ECO:0000256" key="18">
    <source>
        <dbReference type="ARBA" id="ARBA00023136"/>
    </source>
</evidence>
<dbReference type="Gene3D" id="2.40.30.10">
    <property type="entry name" value="Translation factors"/>
    <property type="match status" value="1"/>
</dbReference>
<dbReference type="EMBL" id="JZEE01000338">
    <property type="protein sequence ID" value="KJK65739.1"/>
    <property type="molecule type" value="Genomic_DNA"/>
</dbReference>
<evidence type="ECO:0000256" key="21">
    <source>
        <dbReference type="ARBA" id="ARBA00039438"/>
    </source>
</evidence>
<dbReference type="Pfam" id="PF00173">
    <property type="entry name" value="Cyt-b5"/>
    <property type="match status" value="1"/>
</dbReference>
<comment type="pathway">
    <text evidence="3">Protein modification; peptidyl-diphthamide biosynthesis.</text>
</comment>